<protein>
    <submittedName>
        <fullName evidence="1">Uncharacterized protein</fullName>
    </submittedName>
</protein>
<accession>A0ABQ8RX05</accession>
<proteinExistence type="predicted"/>
<gene>
    <name evidence="1" type="ORF">ANN_27024</name>
</gene>
<evidence type="ECO:0000313" key="1">
    <source>
        <dbReference type="EMBL" id="KAJ4426213.1"/>
    </source>
</evidence>
<organism evidence="1 2">
    <name type="scientific">Periplaneta americana</name>
    <name type="common">American cockroach</name>
    <name type="synonym">Blatta americana</name>
    <dbReference type="NCBI Taxonomy" id="6978"/>
    <lineage>
        <taxon>Eukaryota</taxon>
        <taxon>Metazoa</taxon>
        <taxon>Ecdysozoa</taxon>
        <taxon>Arthropoda</taxon>
        <taxon>Hexapoda</taxon>
        <taxon>Insecta</taxon>
        <taxon>Pterygota</taxon>
        <taxon>Neoptera</taxon>
        <taxon>Polyneoptera</taxon>
        <taxon>Dictyoptera</taxon>
        <taxon>Blattodea</taxon>
        <taxon>Blattoidea</taxon>
        <taxon>Blattidae</taxon>
        <taxon>Blattinae</taxon>
        <taxon>Periplaneta</taxon>
    </lineage>
</organism>
<dbReference type="Proteomes" id="UP001148838">
    <property type="component" value="Unassembled WGS sequence"/>
</dbReference>
<sequence>MHSMIEIGTCVRRSKCKPIVWFAFGSDPSLVGTSKEVDIRYERDLPLVCNSVFVPPLPANLPELRDRIINAITAIDMDTLHRVWDELDYRLDVCRVTRGAHIEHL</sequence>
<comment type="caution">
    <text evidence="1">The sequence shown here is derived from an EMBL/GenBank/DDBJ whole genome shotgun (WGS) entry which is preliminary data.</text>
</comment>
<reference evidence="1 2" key="1">
    <citation type="journal article" date="2022" name="Allergy">
        <title>Genome assembly and annotation of Periplaneta americana reveal a comprehensive cockroach allergen profile.</title>
        <authorList>
            <person name="Wang L."/>
            <person name="Xiong Q."/>
            <person name="Saelim N."/>
            <person name="Wang L."/>
            <person name="Nong W."/>
            <person name="Wan A.T."/>
            <person name="Shi M."/>
            <person name="Liu X."/>
            <person name="Cao Q."/>
            <person name="Hui J.H.L."/>
            <person name="Sookrung N."/>
            <person name="Leung T.F."/>
            <person name="Tungtrongchitr A."/>
            <person name="Tsui S.K.W."/>
        </authorList>
    </citation>
    <scope>NUCLEOTIDE SEQUENCE [LARGE SCALE GENOMIC DNA]</scope>
    <source>
        <strain evidence="1">PWHHKU_190912</strain>
    </source>
</reference>
<name>A0ABQ8RX05_PERAM</name>
<evidence type="ECO:0000313" key="2">
    <source>
        <dbReference type="Proteomes" id="UP001148838"/>
    </source>
</evidence>
<dbReference type="EMBL" id="JAJSOF020000040">
    <property type="protein sequence ID" value="KAJ4426213.1"/>
    <property type="molecule type" value="Genomic_DNA"/>
</dbReference>
<keyword evidence="2" id="KW-1185">Reference proteome</keyword>